<evidence type="ECO:0000256" key="1">
    <source>
        <dbReference type="ARBA" id="ARBA00004141"/>
    </source>
</evidence>
<reference evidence="3 4" key="1">
    <citation type="submission" date="2024-02" db="EMBL/GenBank/DDBJ databases">
        <authorList>
            <person name="Vignale AGUSTIN F."/>
            <person name="Sosa J E."/>
            <person name="Modenutti C."/>
        </authorList>
    </citation>
    <scope>NUCLEOTIDE SEQUENCE [LARGE SCALE GENOMIC DNA]</scope>
</reference>
<keyword evidence="2" id="KW-0460">Magnesium</keyword>
<evidence type="ECO:0000256" key="2">
    <source>
        <dbReference type="ARBA" id="ARBA00022842"/>
    </source>
</evidence>
<proteinExistence type="predicted"/>
<accession>A0ABC8UAY6</accession>
<dbReference type="Gene3D" id="3.40.1110.10">
    <property type="entry name" value="Calcium-transporting ATPase, cytoplasmic domain N"/>
    <property type="match status" value="1"/>
</dbReference>
<sequence length="254" mass="27933">MAARASRLENQDAIDAAIVSMLADPTEVFAHGVDKDAVLLMVARASRLENQDAIDAAIVSMLADPTEARAGIREVHFLPFNLTAKRTALTYVDGAGNMHRVSKVRQSSCERLIAKLSNPQHNHNQGARIPISFTLPYNEVFRHLFLEKLGTSLVLVWSESPGGPWEFVGILPLFDPPRHDSAETIQRALDRGVSVKMITGDQLAIAKETGRRLGMCTSMYPSSSLLGDQKDAFVADLPQSKPIGQKMEIGEWRM</sequence>
<dbReference type="InterPro" id="IPR036412">
    <property type="entry name" value="HAD-like_sf"/>
</dbReference>
<dbReference type="PANTHER" id="PTHR42861">
    <property type="entry name" value="CALCIUM-TRANSPORTING ATPASE"/>
    <property type="match status" value="1"/>
</dbReference>
<gene>
    <name evidence="3" type="ORF">ILEXP_LOCUS48580</name>
</gene>
<evidence type="ECO:0000313" key="4">
    <source>
        <dbReference type="Proteomes" id="UP001642360"/>
    </source>
</evidence>
<dbReference type="EMBL" id="CAUOFW020007280">
    <property type="protein sequence ID" value="CAK9178661.1"/>
    <property type="molecule type" value="Genomic_DNA"/>
</dbReference>
<evidence type="ECO:0000313" key="3">
    <source>
        <dbReference type="EMBL" id="CAK9178661.1"/>
    </source>
</evidence>
<name>A0ABC8UAY6_9AQUA</name>
<keyword evidence="4" id="KW-1185">Reference proteome</keyword>
<protein>
    <submittedName>
        <fullName evidence="3">Uncharacterized protein</fullName>
    </submittedName>
</protein>
<comment type="subcellular location">
    <subcellularLocation>
        <location evidence="1">Membrane</location>
        <topology evidence="1">Multi-pass membrane protein</topology>
    </subcellularLocation>
</comment>
<dbReference type="Proteomes" id="UP001642360">
    <property type="component" value="Unassembled WGS sequence"/>
</dbReference>
<dbReference type="AlphaFoldDB" id="A0ABC8UAY6"/>
<dbReference type="PRINTS" id="PR00119">
    <property type="entry name" value="CATATPASE"/>
</dbReference>
<dbReference type="Gene3D" id="3.40.50.1000">
    <property type="entry name" value="HAD superfamily/HAD-like"/>
    <property type="match status" value="1"/>
</dbReference>
<comment type="caution">
    <text evidence="3">The sequence shown here is derived from an EMBL/GenBank/DDBJ whole genome shotgun (WGS) entry which is preliminary data.</text>
</comment>
<dbReference type="InterPro" id="IPR023214">
    <property type="entry name" value="HAD_sf"/>
</dbReference>
<dbReference type="InterPro" id="IPR023299">
    <property type="entry name" value="ATPase_P-typ_cyto_dom_N"/>
</dbReference>
<organism evidence="3 4">
    <name type="scientific">Ilex paraguariensis</name>
    <name type="common">yerba mate</name>
    <dbReference type="NCBI Taxonomy" id="185542"/>
    <lineage>
        <taxon>Eukaryota</taxon>
        <taxon>Viridiplantae</taxon>
        <taxon>Streptophyta</taxon>
        <taxon>Embryophyta</taxon>
        <taxon>Tracheophyta</taxon>
        <taxon>Spermatophyta</taxon>
        <taxon>Magnoliopsida</taxon>
        <taxon>eudicotyledons</taxon>
        <taxon>Gunneridae</taxon>
        <taxon>Pentapetalae</taxon>
        <taxon>asterids</taxon>
        <taxon>campanulids</taxon>
        <taxon>Aquifoliales</taxon>
        <taxon>Aquifoliaceae</taxon>
        <taxon>Ilex</taxon>
    </lineage>
</organism>
<dbReference type="GO" id="GO:0016020">
    <property type="term" value="C:membrane"/>
    <property type="evidence" value="ECO:0007669"/>
    <property type="project" value="UniProtKB-SubCell"/>
</dbReference>
<dbReference type="SUPFAM" id="SSF81660">
    <property type="entry name" value="Metal cation-transporting ATPase, ATP-binding domain N"/>
    <property type="match status" value="1"/>
</dbReference>
<dbReference type="SUPFAM" id="SSF56784">
    <property type="entry name" value="HAD-like"/>
    <property type="match status" value="1"/>
</dbReference>